<dbReference type="STRING" id="1619037.UT67_C0007G0012"/>
<feature type="transmembrane region" description="Helical" evidence="1">
    <location>
        <begin position="7"/>
        <end position="28"/>
    </location>
</feature>
<organism evidence="2 3">
    <name type="scientific">Candidatus Magasanikbacteria bacterium GW2011_GWA2_40_10</name>
    <dbReference type="NCBI Taxonomy" id="1619037"/>
    <lineage>
        <taxon>Bacteria</taxon>
        <taxon>Candidatus Magasanikiibacteriota</taxon>
    </lineage>
</organism>
<accession>A0A0G0Q3S7</accession>
<proteinExistence type="predicted"/>
<protein>
    <recommendedName>
        <fullName evidence="4">Rod shape-determining protein MreD</fullName>
    </recommendedName>
</protein>
<keyword evidence="1" id="KW-0472">Membrane</keyword>
<feature type="transmembrane region" description="Helical" evidence="1">
    <location>
        <begin position="102"/>
        <end position="127"/>
    </location>
</feature>
<feature type="transmembrane region" description="Helical" evidence="1">
    <location>
        <begin position="34"/>
        <end position="51"/>
    </location>
</feature>
<dbReference type="EMBL" id="LBXR01000007">
    <property type="protein sequence ID" value="KKR34763.1"/>
    <property type="molecule type" value="Genomic_DNA"/>
</dbReference>
<dbReference type="Proteomes" id="UP000034855">
    <property type="component" value="Unassembled WGS sequence"/>
</dbReference>
<sequence length="180" mass="20821">MKLLWRILALFFTILLIISAHIFVVNFLPYPFSHINTTIFLLLLLLTIGAEKKSIWLGLIVSYFLELFSGIPFGIGMSATIITLLAINWFQLNILTNRSAYMMFLSLLLGITLYRTVFIIFLTVYNYFLRQQTLSYKEIIIDAGWEISLSSVVLFLIYFVGSEFFKRLNPGYAKSIRIYG</sequence>
<name>A0A0G0Q3S7_9BACT</name>
<keyword evidence="1" id="KW-0812">Transmembrane</keyword>
<dbReference type="AlphaFoldDB" id="A0A0G0Q3S7"/>
<evidence type="ECO:0000256" key="1">
    <source>
        <dbReference type="SAM" id="Phobius"/>
    </source>
</evidence>
<evidence type="ECO:0000313" key="3">
    <source>
        <dbReference type="Proteomes" id="UP000034855"/>
    </source>
</evidence>
<evidence type="ECO:0008006" key="4">
    <source>
        <dbReference type="Google" id="ProtNLM"/>
    </source>
</evidence>
<comment type="caution">
    <text evidence="2">The sequence shown here is derived from an EMBL/GenBank/DDBJ whole genome shotgun (WGS) entry which is preliminary data.</text>
</comment>
<reference evidence="2 3" key="1">
    <citation type="journal article" date="2015" name="Nature">
        <title>rRNA introns, odd ribosomes, and small enigmatic genomes across a large radiation of phyla.</title>
        <authorList>
            <person name="Brown C.T."/>
            <person name="Hug L.A."/>
            <person name="Thomas B.C."/>
            <person name="Sharon I."/>
            <person name="Castelle C.J."/>
            <person name="Singh A."/>
            <person name="Wilkins M.J."/>
            <person name="Williams K.H."/>
            <person name="Banfield J.F."/>
        </authorList>
    </citation>
    <scope>NUCLEOTIDE SEQUENCE [LARGE SCALE GENOMIC DNA]</scope>
</reference>
<keyword evidence="1" id="KW-1133">Transmembrane helix</keyword>
<feature type="transmembrane region" description="Helical" evidence="1">
    <location>
        <begin position="63"/>
        <end position="90"/>
    </location>
</feature>
<evidence type="ECO:0000313" key="2">
    <source>
        <dbReference type="EMBL" id="KKR34763.1"/>
    </source>
</evidence>
<gene>
    <name evidence="2" type="ORF">UT67_C0007G0012</name>
</gene>
<feature type="transmembrane region" description="Helical" evidence="1">
    <location>
        <begin position="139"/>
        <end position="160"/>
    </location>
</feature>